<protein>
    <submittedName>
        <fullName evidence="1">Uncharacterized protein</fullName>
    </submittedName>
</protein>
<proteinExistence type="predicted"/>
<dbReference type="AlphaFoldDB" id="A0AAW1TUN7"/>
<accession>A0AAW1TUN7</accession>
<reference evidence="1 2" key="1">
    <citation type="submission" date="2023-03" db="EMBL/GenBank/DDBJ databases">
        <title>Genome insight into feeding habits of ladybird beetles.</title>
        <authorList>
            <person name="Li H.-S."/>
            <person name="Huang Y.-H."/>
            <person name="Pang H."/>
        </authorList>
    </citation>
    <scope>NUCLEOTIDE SEQUENCE [LARGE SCALE GENOMIC DNA]</scope>
    <source>
        <strain evidence="1">SYSU_2023b</strain>
        <tissue evidence="1">Whole body</tissue>
    </source>
</reference>
<evidence type="ECO:0000313" key="1">
    <source>
        <dbReference type="EMBL" id="KAK9874504.1"/>
    </source>
</evidence>
<dbReference type="Proteomes" id="UP001431783">
    <property type="component" value="Unassembled WGS sequence"/>
</dbReference>
<comment type="caution">
    <text evidence="1">The sequence shown here is derived from an EMBL/GenBank/DDBJ whole genome shotgun (WGS) entry which is preliminary data.</text>
</comment>
<organism evidence="1 2">
    <name type="scientific">Henosepilachna vigintioctopunctata</name>
    <dbReference type="NCBI Taxonomy" id="420089"/>
    <lineage>
        <taxon>Eukaryota</taxon>
        <taxon>Metazoa</taxon>
        <taxon>Ecdysozoa</taxon>
        <taxon>Arthropoda</taxon>
        <taxon>Hexapoda</taxon>
        <taxon>Insecta</taxon>
        <taxon>Pterygota</taxon>
        <taxon>Neoptera</taxon>
        <taxon>Endopterygota</taxon>
        <taxon>Coleoptera</taxon>
        <taxon>Polyphaga</taxon>
        <taxon>Cucujiformia</taxon>
        <taxon>Coccinelloidea</taxon>
        <taxon>Coccinellidae</taxon>
        <taxon>Epilachninae</taxon>
        <taxon>Epilachnini</taxon>
        <taxon>Henosepilachna</taxon>
    </lineage>
</organism>
<sequence>MERLLAKEVLETEIKVELNRIKDRLNMEFMETKIEVDTVEFQEMGTQTEEEQVITEEIKAMELKGKMKDNMTEVELQEAIAEIWPEGVHRSEVTYRNITDPTVAGDIL</sequence>
<dbReference type="EMBL" id="JARQZJ010000032">
    <property type="protein sequence ID" value="KAK9874504.1"/>
    <property type="molecule type" value="Genomic_DNA"/>
</dbReference>
<gene>
    <name evidence="1" type="ORF">WA026_005348</name>
</gene>
<keyword evidence="2" id="KW-1185">Reference proteome</keyword>
<name>A0AAW1TUN7_9CUCU</name>
<evidence type="ECO:0000313" key="2">
    <source>
        <dbReference type="Proteomes" id="UP001431783"/>
    </source>
</evidence>